<gene>
    <name evidence="1" type="ORF">ENM11_00165</name>
</gene>
<reference evidence="1" key="1">
    <citation type="journal article" date="2020" name="mSystems">
        <title>Genome- and Community-Level Interaction Insights into Carbon Utilization and Element Cycling Functions of Hydrothermarchaeota in Hydrothermal Sediment.</title>
        <authorList>
            <person name="Zhou Z."/>
            <person name="Liu Y."/>
            <person name="Xu W."/>
            <person name="Pan J."/>
            <person name="Luo Z.H."/>
            <person name="Li M."/>
        </authorList>
    </citation>
    <scope>NUCLEOTIDE SEQUENCE [LARGE SCALE GENOMIC DNA]</scope>
    <source>
        <strain evidence="1">SpSt-1056</strain>
    </source>
</reference>
<name>A0A7C5L8F4_CALS0</name>
<evidence type="ECO:0000313" key="1">
    <source>
        <dbReference type="EMBL" id="HHK67558.1"/>
    </source>
</evidence>
<organism evidence="1">
    <name type="scientific">Caldiarchaeum subterraneum</name>
    <dbReference type="NCBI Taxonomy" id="311458"/>
    <lineage>
        <taxon>Archaea</taxon>
        <taxon>Nitrososphaerota</taxon>
        <taxon>Candidatus Caldarchaeales</taxon>
        <taxon>Candidatus Caldarchaeaceae</taxon>
        <taxon>Candidatus Caldarchaeum</taxon>
    </lineage>
</organism>
<comment type="caution">
    <text evidence="1">The sequence shown here is derived from an EMBL/GenBank/DDBJ whole genome shotgun (WGS) entry which is preliminary data.</text>
</comment>
<proteinExistence type="predicted"/>
<dbReference type="AlphaFoldDB" id="A0A7C5L8F4"/>
<dbReference type="EMBL" id="DRWN01000003">
    <property type="protein sequence ID" value="HHK67558.1"/>
    <property type="molecule type" value="Genomic_DNA"/>
</dbReference>
<protein>
    <submittedName>
        <fullName evidence="1">Uncharacterized protein</fullName>
    </submittedName>
</protein>
<accession>A0A7C5L8F4</accession>
<sequence>MAGATQTTLGNLRKLNRRSPTTISRRLISINRIAKVLILSLTSKTCIINRMSMELAANSAGWS</sequence>